<dbReference type="InterPro" id="IPR043129">
    <property type="entry name" value="ATPase_NBD"/>
</dbReference>
<dbReference type="PANTHER" id="PTHR14187:SF5">
    <property type="entry name" value="HEAT SHOCK 70 KDA PROTEIN 12A"/>
    <property type="match status" value="1"/>
</dbReference>
<proteinExistence type="predicted"/>
<evidence type="ECO:0000313" key="1">
    <source>
        <dbReference type="EMBL" id="GKT48245.1"/>
    </source>
</evidence>
<organism evidence="1 2">
    <name type="scientific">Colletotrichum spaethianum</name>
    <dbReference type="NCBI Taxonomy" id="700344"/>
    <lineage>
        <taxon>Eukaryota</taxon>
        <taxon>Fungi</taxon>
        <taxon>Dikarya</taxon>
        <taxon>Ascomycota</taxon>
        <taxon>Pezizomycotina</taxon>
        <taxon>Sordariomycetes</taxon>
        <taxon>Hypocreomycetidae</taxon>
        <taxon>Glomerellales</taxon>
        <taxon>Glomerellaceae</taxon>
        <taxon>Colletotrichum</taxon>
        <taxon>Colletotrichum spaethianum species complex</taxon>
    </lineage>
</organism>
<dbReference type="EMBL" id="BQXU01000022">
    <property type="protein sequence ID" value="GKT48245.1"/>
    <property type="molecule type" value="Genomic_DNA"/>
</dbReference>
<dbReference type="AlphaFoldDB" id="A0AA37P9Q2"/>
<gene>
    <name evidence="1" type="ORF">ColSpa_08426</name>
</gene>
<protein>
    <submittedName>
        <fullName evidence="1">Chaperone protein DnaK</fullName>
    </submittedName>
</protein>
<dbReference type="GeneID" id="73329228"/>
<dbReference type="Gene3D" id="3.90.640.10">
    <property type="entry name" value="Actin, Chain A, domain 4"/>
    <property type="match status" value="1"/>
</dbReference>
<dbReference type="PANTHER" id="PTHR14187">
    <property type="entry name" value="ALPHA KINASE/ELONGATION FACTOR 2 KINASE"/>
    <property type="match status" value="1"/>
</dbReference>
<keyword evidence="2" id="KW-1185">Reference proteome</keyword>
<dbReference type="Proteomes" id="UP001055115">
    <property type="component" value="Unassembled WGS sequence"/>
</dbReference>
<dbReference type="CDD" id="cd10170">
    <property type="entry name" value="ASKHA_NBD_HSP70"/>
    <property type="match status" value="1"/>
</dbReference>
<sequence>MYKFHIVITLAAIWPDYAKARMRRAAENAGLLEERPAGKTALAFVSEPEAAALATMRDLAGRPNIKIGDHFVVCDAGGGTVDLISYEVLSLKPMVVREAVKGDGDLCGGVFLDKAFVDLIKEKVTSKAWEKVPKDEAANFLNIDWEHGVKQQFDGQVQDWQIKLPPECVTNRRSQRGIKRKQTLMLNHQDLLLVFEPIAKGISSLVQKQIDGVQAKSGKLPKIFIN</sequence>
<name>A0AA37P9Q2_9PEZI</name>
<evidence type="ECO:0000313" key="2">
    <source>
        <dbReference type="Proteomes" id="UP001055115"/>
    </source>
</evidence>
<comment type="caution">
    <text evidence="1">The sequence shown here is derived from an EMBL/GenBank/DDBJ whole genome shotgun (WGS) entry which is preliminary data.</text>
</comment>
<accession>A0AA37P9Q2</accession>
<dbReference type="SUPFAM" id="SSF53067">
    <property type="entry name" value="Actin-like ATPase domain"/>
    <property type="match status" value="2"/>
</dbReference>
<reference evidence="1 2" key="1">
    <citation type="submission" date="2022-03" db="EMBL/GenBank/DDBJ databases">
        <title>Genome data of Colletotrichum spp.</title>
        <authorList>
            <person name="Utami Y.D."/>
            <person name="Hiruma K."/>
        </authorList>
    </citation>
    <scope>NUCLEOTIDE SEQUENCE [LARGE SCALE GENOMIC DNA]</scope>
    <source>
        <strain evidence="1 2">MAFF 239500</strain>
    </source>
</reference>
<dbReference type="Gene3D" id="3.30.420.40">
    <property type="match status" value="2"/>
</dbReference>
<dbReference type="RefSeq" id="XP_049130595.1">
    <property type="nucleotide sequence ID" value="XM_049274638.1"/>
</dbReference>